<dbReference type="GO" id="GO:0031177">
    <property type="term" value="F:phosphopantetheine binding"/>
    <property type="evidence" value="ECO:0007669"/>
    <property type="project" value="InterPro"/>
</dbReference>
<dbReference type="GO" id="GO:0031956">
    <property type="term" value="F:medium-chain fatty acid-CoA ligase activity"/>
    <property type="evidence" value="ECO:0007669"/>
    <property type="project" value="TreeGrafter"/>
</dbReference>
<name>A0AAN7D4H5_9FUNG</name>
<feature type="domain" description="Carrier" evidence="5">
    <location>
        <begin position="473"/>
        <end position="547"/>
    </location>
</feature>
<dbReference type="SUPFAM" id="SSF56801">
    <property type="entry name" value="Acetyl-CoA synthetase-like"/>
    <property type="match status" value="1"/>
</dbReference>
<dbReference type="EMBL" id="JASEJX010000034">
    <property type="protein sequence ID" value="KAK4510129.1"/>
    <property type="molecule type" value="Genomic_DNA"/>
</dbReference>
<dbReference type="Gene3D" id="1.10.1200.10">
    <property type="entry name" value="ACP-like"/>
    <property type="match status" value="1"/>
</dbReference>
<dbReference type="InterPro" id="IPR020806">
    <property type="entry name" value="PKS_PP-bd"/>
</dbReference>
<evidence type="ECO:0000256" key="1">
    <source>
        <dbReference type="ARBA" id="ARBA00006432"/>
    </source>
</evidence>
<keyword evidence="7" id="KW-1185">Reference proteome</keyword>
<keyword evidence="2" id="KW-0596">Phosphopantetheine</keyword>
<evidence type="ECO:0000256" key="3">
    <source>
        <dbReference type="ARBA" id="ARBA00022553"/>
    </source>
</evidence>
<dbReference type="PANTHER" id="PTHR43201:SF8">
    <property type="entry name" value="ACYL-COA SYNTHETASE FAMILY MEMBER 3"/>
    <property type="match status" value="1"/>
</dbReference>
<dbReference type="InterPro" id="IPR006162">
    <property type="entry name" value="Ppantetheine_attach_site"/>
</dbReference>
<reference evidence="6 7" key="1">
    <citation type="submission" date="2022-11" db="EMBL/GenBank/DDBJ databases">
        <title>Mucor velutinosus strain NIH1002 WGS.</title>
        <authorList>
            <person name="Subramanian P."/>
            <person name="Mullikin J.C."/>
            <person name="Segre J.A."/>
            <person name="Zelazny A.M."/>
        </authorList>
    </citation>
    <scope>NUCLEOTIDE SEQUENCE [LARGE SCALE GENOMIC DNA]</scope>
    <source>
        <strain evidence="6 7">NIH1002</strain>
    </source>
</reference>
<accession>A0AAN7D4H5</accession>
<keyword evidence="4" id="KW-0472">Membrane</keyword>
<dbReference type="InterPro" id="IPR045851">
    <property type="entry name" value="AMP-bd_C_sf"/>
</dbReference>
<dbReference type="InterPro" id="IPR036736">
    <property type="entry name" value="ACP-like_sf"/>
</dbReference>
<keyword evidence="4" id="KW-0812">Transmembrane</keyword>
<comment type="similarity">
    <text evidence="1">Belongs to the ATP-dependent AMP-binding enzyme family.</text>
</comment>
<protein>
    <submittedName>
        <fullName evidence="6">Origin recognition complex subunit 2</fullName>
    </submittedName>
</protein>
<dbReference type="InterPro" id="IPR009081">
    <property type="entry name" value="PP-bd_ACP"/>
</dbReference>
<evidence type="ECO:0000259" key="5">
    <source>
        <dbReference type="PROSITE" id="PS50075"/>
    </source>
</evidence>
<organism evidence="6 7">
    <name type="scientific">Mucor velutinosus</name>
    <dbReference type="NCBI Taxonomy" id="708070"/>
    <lineage>
        <taxon>Eukaryota</taxon>
        <taxon>Fungi</taxon>
        <taxon>Fungi incertae sedis</taxon>
        <taxon>Mucoromycota</taxon>
        <taxon>Mucoromycotina</taxon>
        <taxon>Mucoromycetes</taxon>
        <taxon>Mucorales</taxon>
        <taxon>Mucorineae</taxon>
        <taxon>Mucoraceae</taxon>
        <taxon>Mucor</taxon>
    </lineage>
</organism>
<dbReference type="AlphaFoldDB" id="A0AAN7D4H5"/>
<proteinExistence type="inferred from homology"/>
<evidence type="ECO:0000256" key="4">
    <source>
        <dbReference type="SAM" id="Phobius"/>
    </source>
</evidence>
<dbReference type="Pfam" id="PF00501">
    <property type="entry name" value="AMP-binding"/>
    <property type="match status" value="1"/>
</dbReference>
<dbReference type="Proteomes" id="UP001304243">
    <property type="component" value="Unassembled WGS sequence"/>
</dbReference>
<dbReference type="GO" id="GO:0006631">
    <property type="term" value="P:fatty acid metabolic process"/>
    <property type="evidence" value="ECO:0007669"/>
    <property type="project" value="TreeGrafter"/>
</dbReference>
<dbReference type="InterPro" id="IPR042099">
    <property type="entry name" value="ANL_N_sf"/>
</dbReference>
<dbReference type="Pfam" id="PF23562">
    <property type="entry name" value="AMP-binding_C_3"/>
    <property type="match status" value="1"/>
</dbReference>
<dbReference type="Gene3D" id="3.40.50.12780">
    <property type="entry name" value="N-terminal domain of ligase-like"/>
    <property type="match status" value="1"/>
</dbReference>
<dbReference type="InterPro" id="IPR000873">
    <property type="entry name" value="AMP-dep_synth/lig_dom"/>
</dbReference>
<dbReference type="SUPFAM" id="SSF47336">
    <property type="entry name" value="ACP-like"/>
    <property type="match status" value="1"/>
</dbReference>
<dbReference type="PROSITE" id="PS50075">
    <property type="entry name" value="CARRIER"/>
    <property type="match status" value="1"/>
</dbReference>
<dbReference type="PROSITE" id="PS00012">
    <property type="entry name" value="PHOSPHOPANTETHEINE"/>
    <property type="match status" value="1"/>
</dbReference>
<evidence type="ECO:0000313" key="7">
    <source>
        <dbReference type="Proteomes" id="UP001304243"/>
    </source>
</evidence>
<comment type="caution">
    <text evidence="6">The sequence shown here is derived from an EMBL/GenBank/DDBJ whole genome shotgun (WGS) entry which is preliminary data.</text>
</comment>
<feature type="transmembrane region" description="Helical" evidence="4">
    <location>
        <begin position="130"/>
        <end position="149"/>
    </location>
</feature>
<keyword evidence="3" id="KW-0597">Phosphoprotein</keyword>
<gene>
    <name evidence="6" type="primary">ORC2</name>
    <name evidence="6" type="ORF">ATC70_006301</name>
</gene>
<dbReference type="SMART" id="SM00823">
    <property type="entry name" value="PKS_PP"/>
    <property type="match status" value="1"/>
</dbReference>
<dbReference type="RefSeq" id="XP_064676795.1">
    <property type="nucleotide sequence ID" value="XM_064825577.1"/>
</dbReference>
<dbReference type="GeneID" id="89949987"/>
<sequence>MLAISSRNSEAAVLNLLEKTGSKLLLANIKYERFAKSVIGNISDIDLVAISAFDVDALSKEPLTAGHEQILNMEFTDQDTLKPALIVHSSGSTAFPKPISLSSRYLFYVINNLEVPLTDSKLERLTDKDVMLALTPFVHVFGILGFFSVTIHGGSAVMFEQLPVPQKEIVDALLACNVTLLAAPPLVYEQMADHFKETNLCAAERIKYAVVGGASFKQEILDWYHSQQVNLCVLYGTTEACVVMTSNLDPDCKNRNSLHFIHKDTEGHVYGTFETNDESEPHIKHLYMHADSPTLASHVANRPEGGYDTQDLFIEHLDFSGTYTYFGRRDDILIMENGEKTNPVPMEAAIRQHPMVQQVTVIGHGRQCTATLILLNKEHAECFDPEEIIAAVHAAVNKANLECPGHSKIFPQMVKILPFNQTLPTTDKGTVMRKKAESAYQDVVKRLYKEFLEGTSSGTKTNSGYDTSAWTPEQTEDFLVTCASEVLDVPETAFKDRARSIFELGLNSLAAIQLRNRIAEYFDSIPQNFLYQHSTIVSMRQALLSGQQQDPSE</sequence>
<evidence type="ECO:0000313" key="6">
    <source>
        <dbReference type="EMBL" id="KAK4510129.1"/>
    </source>
</evidence>
<keyword evidence="4" id="KW-1133">Transmembrane helix</keyword>
<dbReference type="Gene3D" id="3.30.300.30">
    <property type="match status" value="1"/>
</dbReference>
<dbReference type="PANTHER" id="PTHR43201">
    <property type="entry name" value="ACYL-COA SYNTHETASE"/>
    <property type="match status" value="1"/>
</dbReference>
<evidence type="ECO:0000256" key="2">
    <source>
        <dbReference type="ARBA" id="ARBA00022450"/>
    </source>
</evidence>
<dbReference type="Pfam" id="PF00550">
    <property type="entry name" value="PP-binding"/>
    <property type="match status" value="1"/>
</dbReference>